<dbReference type="PANTHER" id="PTHR19343">
    <property type="entry name" value="T CELL RECEPTOR ALPHA VARIABLE 1-2"/>
    <property type="match status" value="1"/>
</dbReference>
<feature type="non-terminal residue" evidence="8">
    <location>
        <position position="1"/>
    </location>
</feature>
<evidence type="ECO:0000256" key="4">
    <source>
        <dbReference type="ARBA" id="ARBA00023170"/>
    </source>
</evidence>
<dbReference type="SMART" id="SM00406">
    <property type="entry name" value="IGv"/>
    <property type="match status" value="2"/>
</dbReference>
<feature type="domain" description="Ig-like" evidence="7">
    <location>
        <begin position="16"/>
        <end position="108"/>
    </location>
</feature>
<dbReference type="InterPro" id="IPR013106">
    <property type="entry name" value="Ig_V-set"/>
</dbReference>
<evidence type="ECO:0000259" key="7">
    <source>
        <dbReference type="PROSITE" id="PS50835"/>
    </source>
</evidence>
<evidence type="ECO:0000256" key="1">
    <source>
        <dbReference type="ARBA" id="ARBA00022729"/>
    </source>
</evidence>
<keyword evidence="4" id="KW-0675">Receptor</keyword>
<dbReference type="Proteomes" id="UP001166093">
    <property type="component" value="Unassembled WGS sequence"/>
</dbReference>
<evidence type="ECO:0000256" key="3">
    <source>
        <dbReference type="ARBA" id="ARBA00023130"/>
    </source>
</evidence>
<dbReference type="EMBL" id="JAAWVQ010076854">
    <property type="protein sequence ID" value="MBN3278083.1"/>
    <property type="molecule type" value="Genomic_DNA"/>
</dbReference>
<keyword evidence="2" id="KW-0391">Immunity</keyword>
<keyword evidence="5" id="KW-0393">Immunoglobulin domain</keyword>
<dbReference type="SUPFAM" id="SSF48726">
    <property type="entry name" value="Immunoglobulin"/>
    <property type="match status" value="2"/>
</dbReference>
<evidence type="ECO:0000313" key="9">
    <source>
        <dbReference type="Proteomes" id="UP001166093"/>
    </source>
</evidence>
<dbReference type="InterPro" id="IPR036179">
    <property type="entry name" value="Ig-like_dom_sf"/>
</dbReference>
<accession>A0ABS2XVN9</accession>
<feature type="non-terminal residue" evidence="8">
    <location>
        <position position="248"/>
    </location>
</feature>
<gene>
    <name evidence="8" type="primary">Hvm09</name>
    <name evidence="8" type="ORF">GTO93_0004362</name>
</gene>
<evidence type="ECO:0000313" key="8">
    <source>
        <dbReference type="EMBL" id="MBN3278083.1"/>
    </source>
</evidence>
<name>A0ABS2XVN9_POLSP</name>
<keyword evidence="3" id="KW-1064">Adaptive immunity</keyword>
<evidence type="ECO:0000256" key="6">
    <source>
        <dbReference type="ARBA" id="ARBA00043266"/>
    </source>
</evidence>
<evidence type="ECO:0000256" key="5">
    <source>
        <dbReference type="ARBA" id="ARBA00023319"/>
    </source>
</evidence>
<organism evidence="8 9">
    <name type="scientific">Polyodon spathula</name>
    <name type="common">North American paddlefish</name>
    <name type="synonym">Squalus spathula</name>
    <dbReference type="NCBI Taxonomy" id="7913"/>
    <lineage>
        <taxon>Eukaryota</taxon>
        <taxon>Metazoa</taxon>
        <taxon>Chordata</taxon>
        <taxon>Craniata</taxon>
        <taxon>Vertebrata</taxon>
        <taxon>Euteleostomi</taxon>
        <taxon>Actinopterygii</taxon>
        <taxon>Chondrostei</taxon>
        <taxon>Acipenseriformes</taxon>
        <taxon>Polyodontidae</taxon>
        <taxon>Polyodon</taxon>
    </lineage>
</organism>
<sequence>ISFISFSFVSGVHSEDQVTQSPDSQRVSEGESVQINCRYQISSFWAMKWYKQDLNQGLKYINEATRDGSTYGDYSGKYKPAVDTSSKTGSLTIQPSVSDSAIYYCAVEPALVPADMDLLLLLCTLLGIIGSSFEDRDSVTQWPAALHAQEDQSVTIHCNFTHSASSSIYLQWYRQDPGERVKYILQRYRLAGGTEDGDKAPGVEDRFSALLEAPNKYTYLNISGIQMRDSAVFYCALRPTVKEAGLSC</sequence>
<dbReference type="PANTHER" id="PTHR19343:SF13">
    <property type="entry name" value="T CELL RECEPTOR ALPHA VARIABLE 21"/>
    <property type="match status" value="1"/>
</dbReference>
<keyword evidence="9" id="KW-1185">Reference proteome</keyword>
<dbReference type="Gene3D" id="2.60.40.10">
    <property type="entry name" value="Immunoglobulins"/>
    <property type="match status" value="2"/>
</dbReference>
<dbReference type="InterPro" id="IPR007110">
    <property type="entry name" value="Ig-like_dom"/>
</dbReference>
<dbReference type="InterPro" id="IPR003599">
    <property type="entry name" value="Ig_sub"/>
</dbReference>
<dbReference type="PROSITE" id="PS50835">
    <property type="entry name" value="IG_LIKE"/>
    <property type="match status" value="2"/>
</dbReference>
<dbReference type="SMART" id="SM00409">
    <property type="entry name" value="IG"/>
    <property type="match status" value="2"/>
</dbReference>
<reference evidence="8" key="1">
    <citation type="journal article" date="2021" name="Cell">
        <title>Tracing the genetic footprints of vertebrate landing in non-teleost ray-finned fishes.</title>
        <authorList>
            <person name="Bi X."/>
            <person name="Wang K."/>
            <person name="Yang L."/>
            <person name="Pan H."/>
            <person name="Jiang H."/>
            <person name="Wei Q."/>
            <person name="Fang M."/>
            <person name="Yu H."/>
            <person name="Zhu C."/>
            <person name="Cai Y."/>
            <person name="He Y."/>
            <person name="Gan X."/>
            <person name="Zeng H."/>
            <person name="Yu D."/>
            <person name="Zhu Y."/>
            <person name="Jiang H."/>
            <person name="Qiu Q."/>
            <person name="Yang H."/>
            <person name="Zhang Y.E."/>
            <person name="Wang W."/>
            <person name="Zhu M."/>
            <person name="He S."/>
            <person name="Zhang G."/>
        </authorList>
    </citation>
    <scope>NUCLEOTIDE SEQUENCE</scope>
    <source>
        <strain evidence="8">Pddl_001</strain>
    </source>
</reference>
<keyword evidence="6" id="KW-1279">T cell receptor</keyword>
<dbReference type="InterPro" id="IPR051006">
    <property type="entry name" value="TCR_variable_domain"/>
</dbReference>
<protein>
    <submittedName>
        <fullName evidence="8">HVM09 protein</fullName>
    </submittedName>
</protein>
<dbReference type="Pfam" id="PF07686">
    <property type="entry name" value="V-set"/>
    <property type="match status" value="2"/>
</dbReference>
<keyword evidence="1" id="KW-0732">Signal</keyword>
<proteinExistence type="predicted"/>
<evidence type="ECO:0000256" key="2">
    <source>
        <dbReference type="ARBA" id="ARBA00022859"/>
    </source>
</evidence>
<feature type="domain" description="Ig-like" evidence="7">
    <location>
        <begin position="137"/>
        <end position="247"/>
    </location>
</feature>
<comment type="caution">
    <text evidence="8">The sequence shown here is derived from an EMBL/GenBank/DDBJ whole genome shotgun (WGS) entry which is preliminary data.</text>
</comment>
<dbReference type="InterPro" id="IPR013783">
    <property type="entry name" value="Ig-like_fold"/>
</dbReference>